<evidence type="ECO:0000256" key="4">
    <source>
        <dbReference type="ARBA" id="ARBA00022741"/>
    </source>
</evidence>
<dbReference type="Pfam" id="PF04851">
    <property type="entry name" value="ResIII"/>
    <property type="match status" value="1"/>
</dbReference>
<keyword evidence="2 12" id="KW-0235">DNA replication</keyword>
<dbReference type="GO" id="GO:0006310">
    <property type="term" value="P:DNA recombination"/>
    <property type="evidence" value="ECO:0007669"/>
    <property type="project" value="InterPro"/>
</dbReference>
<dbReference type="EC" id="5.6.2.4" evidence="12"/>
<feature type="domain" description="Helicase C-terminal" evidence="14">
    <location>
        <begin position="553"/>
        <end position="707"/>
    </location>
</feature>
<dbReference type="HAMAP" id="MF_00983">
    <property type="entry name" value="PriA"/>
    <property type="match status" value="1"/>
</dbReference>
<dbReference type="InterPro" id="IPR006935">
    <property type="entry name" value="Helicase/UvrB_N"/>
</dbReference>
<dbReference type="PROSITE" id="PS51192">
    <property type="entry name" value="HELICASE_ATP_BIND_1"/>
    <property type="match status" value="1"/>
</dbReference>
<evidence type="ECO:0000256" key="9">
    <source>
        <dbReference type="ARBA" id="ARBA00023125"/>
    </source>
</evidence>
<keyword evidence="8 12" id="KW-0067">ATP-binding</keyword>
<comment type="function">
    <text evidence="12">Initiates the restart of stalled replication forks, which reloads the replicative helicase on sites other than the origin of replication. Recognizes and binds to abandoned replication forks and remodels them to uncover a helicase loading site. Promotes assembly of the primosome at these replication forks.</text>
</comment>
<evidence type="ECO:0000256" key="10">
    <source>
        <dbReference type="ARBA" id="ARBA00023235"/>
    </source>
</evidence>
<dbReference type="Pfam" id="PF18074">
    <property type="entry name" value="PriA_C"/>
    <property type="match status" value="1"/>
</dbReference>
<dbReference type="SUPFAM" id="SSF52540">
    <property type="entry name" value="P-loop containing nucleoside triphosphate hydrolases"/>
    <property type="match status" value="2"/>
</dbReference>
<comment type="cofactor">
    <cofactor evidence="12">
        <name>Zn(2+)</name>
        <dbReference type="ChEBI" id="CHEBI:29105"/>
    </cofactor>
    <text evidence="12">Binds 2 zinc ions per subunit.</text>
</comment>
<dbReference type="SMART" id="SM00487">
    <property type="entry name" value="DEXDc"/>
    <property type="match status" value="1"/>
</dbReference>
<keyword evidence="9 12" id="KW-0238">DNA-binding</keyword>
<comment type="subunit">
    <text evidence="12">Component of the replication restart primosome.</text>
</comment>
<evidence type="ECO:0000313" key="16">
    <source>
        <dbReference type="Proteomes" id="UP000051054"/>
    </source>
</evidence>
<dbReference type="GO" id="GO:0003677">
    <property type="term" value="F:DNA binding"/>
    <property type="evidence" value="ECO:0007669"/>
    <property type="project" value="UniProtKB-UniRule"/>
</dbReference>
<dbReference type="InterPro" id="IPR040498">
    <property type="entry name" value="PriA_CRR"/>
</dbReference>
<reference evidence="15 16" key="1">
    <citation type="journal article" date="2015" name="Genome Announc.">
        <title>Expanding the biotechnology potential of lactobacilli through comparative genomics of 213 strains and associated genera.</title>
        <authorList>
            <person name="Sun Z."/>
            <person name="Harris H.M."/>
            <person name="McCann A."/>
            <person name="Guo C."/>
            <person name="Argimon S."/>
            <person name="Zhang W."/>
            <person name="Yang X."/>
            <person name="Jeffery I.B."/>
            <person name="Cooney J.C."/>
            <person name="Kagawa T.F."/>
            <person name="Liu W."/>
            <person name="Song Y."/>
            <person name="Salvetti E."/>
            <person name="Wrobel A."/>
            <person name="Rasinkangas P."/>
            <person name="Parkhill J."/>
            <person name="Rea M.C."/>
            <person name="O'Sullivan O."/>
            <person name="Ritari J."/>
            <person name="Douillard F.P."/>
            <person name="Paul Ross R."/>
            <person name="Yang R."/>
            <person name="Briner A.E."/>
            <person name="Felis G.E."/>
            <person name="de Vos W.M."/>
            <person name="Barrangou R."/>
            <person name="Klaenhammer T.R."/>
            <person name="Caufield P.W."/>
            <person name="Cui Y."/>
            <person name="Zhang H."/>
            <person name="O'Toole P.W."/>
        </authorList>
    </citation>
    <scope>NUCLEOTIDE SEQUENCE [LARGE SCALE GENOMIC DNA]</scope>
    <source>
        <strain evidence="15 16">DSM 18933</strain>
    </source>
</reference>
<feature type="binding site" evidence="12">
    <location>
        <position position="558"/>
    </location>
    <ligand>
        <name>Zn(2+)</name>
        <dbReference type="ChEBI" id="CHEBI:29105"/>
        <label>1</label>
    </ligand>
</feature>
<proteinExistence type="inferred from homology"/>
<dbReference type="Pfam" id="PF00271">
    <property type="entry name" value="Helicase_C"/>
    <property type="match status" value="1"/>
</dbReference>
<dbReference type="InterPro" id="IPR027417">
    <property type="entry name" value="P-loop_NTPase"/>
</dbReference>
<evidence type="ECO:0000256" key="2">
    <source>
        <dbReference type="ARBA" id="ARBA00022705"/>
    </source>
</evidence>
<dbReference type="Gene3D" id="3.40.50.300">
    <property type="entry name" value="P-loop containing nucleotide triphosphate hydrolases"/>
    <property type="match status" value="2"/>
</dbReference>
<dbReference type="EMBL" id="AZGD01000090">
    <property type="protein sequence ID" value="KRM18858.1"/>
    <property type="molecule type" value="Genomic_DNA"/>
</dbReference>
<comment type="catalytic activity">
    <reaction evidence="11 12">
        <text>ATP + H2O = ADP + phosphate + H(+)</text>
        <dbReference type="Rhea" id="RHEA:13065"/>
        <dbReference type="ChEBI" id="CHEBI:15377"/>
        <dbReference type="ChEBI" id="CHEBI:15378"/>
        <dbReference type="ChEBI" id="CHEBI:30616"/>
        <dbReference type="ChEBI" id="CHEBI:43474"/>
        <dbReference type="ChEBI" id="CHEBI:456216"/>
        <dbReference type="EC" id="5.6.2.4"/>
    </reaction>
</comment>
<dbReference type="InterPro" id="IPR005259">
    <property type="entry name" value="PriA"/>
</dbReference>
<protein>
    <recommendedName>
        <fullName evidence="12">Replication restart protein PriA</fullName>
    </recommendedName>
    <alternativeName>
        <fullName evidence="12">ATP-dependent DNA helicase PriA</fullName>
        <ecNumber evidence="12">5.6.2.4</ecNumber>
    </alternativeName>
    <alternativeName>
        <fullName evidence="12">DNA 3'-5' helicase PriA</fullName>
    </alternativeName>
</protein>
<dbReference type="CDD" id="cd17929">
    <property type="entry name" value="DEXHc_priA"/>
    <property type="match status" value="1"/>
</dbReference>
<keyword evidence="1 12" id="KW-0639">Primosome</keyword>
<dbReference type="InterPro" id="IPR041236">
    <property type="entry name" value="PriA_C"/>
</dbReference>
<accession>A0A0R1WLK9</accession>
<dbReference type="AlphaFoldDB" id="A0A0R1WLK9"/>
<comment type="similarity">
    <text evidence="12">Belongs to the helicase family. PriA subfamily.</text>
</comment>
<dbReference type="GO" id="GO:0043138">
    <property type="term" value="F:3'-5' DNA helicase activity"/>
    <property type="evidence" value="ECO:0007669"/>
    <property type="project" value="UniProtKB-EC"/>
</dbReference>
<evidence type="ECO:0000256" key="5">
    <source>
        <dbReference type="ARBA" id="ARBA00022801"/>
    </source>
</evidence>
<dbReference type="GO" id="GO:0005524">
    <property type="term" value="F:ATP binding"/>
    <property type="evidence" value="ECO:0007669"/>
    <property type="project" value="UniProtKB-UniRule"/>
</dbReference>
<dbReference type="CDD" id="cd18804">
    <property type="entry name" value="SF2_C_priA"/>
    <property type="match status" value="1"/>
</dbReference>
<evidence type="ECO:0000256" key="6">
    <source>
        <dbReference type="ARBA" id="ARBA00022806"/>
    </source>
</evidence>
<comment type="caution">
    <text evidence="15">The sequence shown here is derived from an EMBL/GenBank/DDBJ whole genome shotgun (WGS) entry which is preliminary data.</text>
</comment>
<evidence type="ECO:0000259" key="14">
    <source>
        <dbReference type="PROSITE" id="PS51194"/>
    </source>
</evidence>
<dbReference type="InterPro" id="IPR001650">
    <property type="entry name" value="Helicase_C-like"/>
</dbReference>
<dbReference type="SMART" id="SM00490">
    <property type="entry name" value="HELICc"/>
    <property type="match status" value="1"/>
</dbReference>
<dbReference type="PROSITE" id="PS51194">
    <property type="entry name" value="HELICASE_CTER"/>
    <property type="match status" value="1"/>
</dbReference>
<keyword evidence="16" id="KW-1185">Reference proteome</keyword>
<evidence type="ECO:0000256" key="7">
    <source>
        <dbReference type="ARBA" id="ARBA00022833"/>
    </source>
</evidence>
<keyword evidence="7 12" id="KW-0862">Zinc</keyword>
<dbReference type="NCBIfam" id="NF004066">
    <property type="entry name" value="PRK05580.1-3"/>
    <property type="match status" value="1"/>
</dbReference>
<dbReference type="InterPro" id="IPR014001">
    <property type="entry name" value="Helicase_ATP-bd"/>
</dbReference>
<evidence type="ECO:0000256" key="12">
    <source>
        <dbReference type="HAMAP-Rule" id="MF_00983"/>
    </source>
</evidence>
<feature type="binding site" evidence="12">
    <location>
        <position position="521"/>
    </location>
    <ligand>
        <name>Zn(2+)</name>
        <dbReference type="ChEBI" id="CHEBI:29105"/>
        <label>1</label>
    </ligand>
</feature>
<gene>
    <name evidence="12" type="primary">priA</name>
    <name evidence="15" type="ORF">FC40_GL000643</name>
</gene>
<dbReference type="STRING" id="1423755.FC40_GL000643"/>
<dbReference type="GO" id="GO:0006302">
    <property type="term" value="P:double-strand break repair"/>
    <property type="evidence" value="ECO:0007669"/>
    <property type="project" value="InterPro"/>
</dbReference>
<dbReference type="eggNOG" id="COG1198">
    <property type="taxonomic scope" value="Bacteria"/>
</dbReference>
<name>A0A0R1WLK9_9LACO</name>
<keyword evidence="3 12" id="KW-0479">Metal-binding</keyword>
<dbReference type="InterPro" id="IPR041222">
    <property type="entry name" value="PriA_3primeBD"/>
</dbReference>
<dbReference type="GO" id="GO:1990077">
    <property type="term" value="C:primosome complex"/>
    <property type="evidence" value="ECO:0007669"/>
    <property type="project" value="UniProtKB-UniRule"/>
</dbReference>
<dbReference type="Pfam" id="PF18319">
    <property type="entry name" value="Zn_ribbon_PriA"/>
    <property type="match status" value="1"/>
</dbReference>
<dbReference type="GO" id="GO:0006270">
    <property type="term" value="P:DNA replication initiation"/>
    <property type="evidence" value="ECO:0007669"/>
    <property type="project" value="TreeGrafter"/>
</dbReference>
<evidence type="ECO:0000313" key="15">
    <source>
        <dbReference type="EMBL" id="KRM18858.1"/>
    </source>
</evidence>
<sequence length="812" mass="93684">MSKNMQIADVIVDVPTMQTNRPYTYLIPEQFQNDLEPGMRVSVPFGNGNRLIQGFITKIDYVKNNDINLEKYKEIQEILDIEPTVNEELLQLADWMAKYTFAFKIKCLQVMLPSALKAKYDRIFKFIGNDKTSAIQEIFGNDNELVESKHDLTPQKIQQLLNLRKKNLVEVSYIVKDKLTSKKVWAFRPILEKDSYQELSRKVSKNANRQKLLLELLQRLDSTKEYRQLEYANKLNLSSVDFKNAETKGWISRFKVDEYRDPFANIEIKRDEHKILSKEQDEAFKSISRDVNNHVNSVNLLQGVTGSGKTEVYLQVIDNVLKKGQTAIMLVPEISLTPQMINRFKARFGSNVATLHSGLSNGEKLDEWRRIEKNEAKVVVGARSAIFAPLKNIGVIIIDEEHEDSYKQEEMPRYDAKDVAIWRGKYHHCPVVLGSATPSLETRARAQKGVYKWLKLTKRINGKSLPKVHIIDMKEAYKDSPSPDFSIELLNEIYQTIQRKEQVVLMLNRRGYSSFVMCRDCGNVVNCPNCDISLTLHMDSRTLRCHYCGFEMSPPKVCSVCKSTKIRYYGTGTQKVEAELKKLIPNARILRMDVDTTRKKGAHQKILDEFGSQKADILLGTQMIAKGLDFPNITLVGVLNADTGLNFPDFRASEKTFQLLTQVSGRAGRADKDGNVFIQTFNPDHYAINLARKHSYEEFFYHEMKMRHMLNYPPYYYSYKISVSAKNEEQVVKRIYKIGNELKGILSAQAQILGPAPQGITRINNRYYYQIIIKYKKEEKLEEYLSKLLVSSQKFERNGELIVIDRNPNRFE</sequence>
<keyword evidence="4 12" id="KW-0547">Nucleotide-binding</keyword>
<dbReference type="FunFam" id="3.40.50.300:FF:000489">
    <property type="entry name" value="Primosome assembly protein PriA"/>
    <property type="match status" value="1"/>
</dbReference>
<dbReference type="NCBIfam" id="TIGR00595">
    <property type="entry name" value="priA"/>
    <property type="match status" value="1"/>
</dbReference>
<feature type="binding site" evidence="12">
    <location>
        <position position="518"/>
    </location>
    <ligand>
        <name>Zn(2+)</name>
        <dbReference type="ChEBI" id="CHEBI:29105"/>
        <label>1</label>
    </ligand>
</feature>
<keyword evidence="10 12" id="KW-0413">Isomerase</keyword>
<dbReference type="GO" id="GO:0006269">
    <property type="term" value="P:DNA replication, synthesis of primer"/>
    <property type="evidence" value="ECO:0007669"/>
    <property type="project" value="UniProtKB-KW"/>
</dbReference>
<dbReference type="Gene3D" id="3.40.1440.60">
    <property type="entry name" value="PriA, 3(prime) DNA-binding domain"/>
    <property type="match status" value="1"/>
</dbReference>
<dbReference type="GO" id="GO:0016887">
    <property type="term" value="F:ATP hydrolysis activity"/>
    <property type="evidence" value="ECO:0007669"/>
    <property type="project" value="RHEA"/>
</dbReference>
<comment type="catalytic activity">
    <reaction evidence="12">
        <text>Couples ATP hydrolysis with the unwinding of duplex DNA by translocating in the 3'-5' direction.</text>
        <dbReference type="EC" id="5.6.2.4"/>
    </reaction>
</comment>
<dbReference type="Proteomes" id="UP000051054">
    <property type="component" value="Unassembled WGS sequence"/>
</dbReference>
<dbReference type="GO" id="GO:0008270">
    <property type="term" value="F:zinc ion binding"/>
    <property type="evidence" value="ECO:0007669"/>
    <property type="project" value="UniProtKB-UniRule"/>
</dbReference>
<dbReference type="PANTHER" id="PTHR30580:SF0">
    <property type="entry name" value="PRIMOSOMAL PROTEIN N"/>
    <property type="match status" value="1"/>
</dbReference>
<feature type="domain" description="Helicase ATP-binding" evidence="13">
    <location>
        <begin position="290"/>
        <end position="456"/>
    </location>
</feature>
<dbReference type="PANTHER" id="PTHR30580">
    <property type="entry name" value="PRIMOSOMAL PROTEIN N"/>
    <property type="match status" value="1"/>
</dbReference>
<dbReference type="PATRIC" id="fig|1423755.3.peg.697"/>
<dbReference type="InterPro" id="IPR042115">
    <property type="entry name" value="PriA_3primeBD_sf"/>
</dbReference>
<organism evidence="15 16">
    <name type="scientific">Ligilactobacillus hayakitensis DSM 18933 = JCM 14209</name>
    <dbReference type="NCBI Taxonomy" id="1423755"/>
    <lineage>
        <taxon>Bacteria</taxon>
        <taxon>Bacillati</taxon>
        <taxon>Bacillota</taxon>
        <taxon>Bacilli</taxon>
        <taxon>Lactobacillales</taxon>
        <taxon>Lactobacillaceae</taxon>
        <taxon>Ligilactobacillus</taxon>
    </lineage>
</organism>
<evidence type="ECO:0000256" key="1">
    <source>
        <dbReference type="ARBA" id="ARBA00022515"/>
    </source>
</evidence>
<feature type="binding site" evidence="12">
    <location>
        <position position="561"/>
    </location>
    <ligand>
        <name>Zn(2+)</name>
        <dbReference type="ChEBI" id="CHEBI:29105"/>
        <label>1</label>
    </ligand>
</feature>
<evidence type="ECO:0000256" key="8">
    <source>
        <dbReference type="ARBA" id="ARBA00022840"/>
    </source>
</evidence>
<dbReference type="FunFam" id="3.40.1440.60:FF:000001">
    <property type="entry name" value="Primosomal protein N"/>
    <property type="match status" value="1"/>
</dbReference>
<keyword evidence="6 12" id="KW-0347">Helicase</keyword>
<feature type="binding site" evidence="12">
    <location>
        <position position="548"/>
    </location>
    <ligand>
        <name>Zn(2+)</name>
        <dbReference type="ChEBI" id="CHEBI:29105"/>
        <label>2</label>
    </ligand>
</feature>
<feature type="binding site" evidence="12">
    <location>
        <position position="527"/>
    </location>
    <ligand>
        <name>Zn(2+)</name>
        <dbReference type="ChEBI" id="CHEBI:29105"/>
        <label>2</label>
    </ligand>
</feature>
<keyword evidence="5 12" id="KW-0378">Hydrolase</keyword>
<feature type="binding site" evidence="12">
    <location>
        <position position="545"/>
    </location>
    <ligand>
        <name>Zn(2+)</name>
        <dbReference type="ChEBI" id="CHEBI:29105"/>
        <label>2</label>
    </ligand>
</feature>
<evidence type="ECO:0000256" key="3">
    <source>
        <dbReference type="ARBA" id="ARBA00022723"/>
    </source>
</evidence>
<evidence type="ECO:0000256" key="11">
    <source>
        <dbReference type="ARBA" id="ARBA00048988"/>
    </source>
</evidence>
<evidence type="ECO:0000259" key="13">
    <source>
        <dbReference type="PROSITE" id="PS51192"/>
    </source>
</evidence>
<feature type="binding site" evidence="12">
    <location>
        <position position="530"/>
    </location>
    <ligand>
        <name>Zn(2+)</name>
        <dbReference type="ChEBI" id="CHEBI:29105"/>
        <label>2</label>
    </ligand>
</feature>
<dbReference type="Pfam" id="PF17764">
    <property type="entry name" value="PriA_3primeBD"/>
    <property type="match status" value="1"/>
</dbReference>